<evidence type="ECO:0000313" key="1">
    <source>
        <dbReference type="EMBL" id="KHJ94850.1"/>
    </source>
</evidence>
<reference evidence="1 2" key="1">
    <citation type="submission" date="2014-03" db="EMBL/GenBank/DDBJ databases">
        <title>Draft genome of the hookworm Oesophagostomum dentatum.</title>
        <authorList>
            <person name="Mitreva M."/>
        </authorList>
    </citation>
    <scope>NUCLEOTIDE SEQUENCE [LARGE SCALE GENOMIC DNA]</scope>
    <source>
        <strain evidence="1 2">OD-Hann</strain>
    </source>
</reference>
<organism evidence="1 2">
    <name type="scientific">Oesophagostomum dentatum</name>
    <name type="common">Nodular worm</name>
    <dbReference type="NCBI Taxonomy" id="61180"/>
    <lineage>
        <taxon>Eukaryota</taxon>
        <taxon>Metazoa</taxon>
        <taxon>Ecdysozoa</taxon>
        <taxon>Nematoda</taxon>
        <taxon>Chromadorea</taxon>
        <taxon>Rhabditida</taxon>
        <taxon>Rhabditina</taxon>
        <taxon>Rhabditomorpha</taxon>
        <taxon>Strongyloidea</taxon>
        <taxon>Strongylidae</taxon>
        <taxon>Oesophagostomum</taxon>
    </lineage>
</organism>
<gene>
    <name evidence="1" type="ORF">OESDEN_05218</name>
</gene>
<evidence type="ECO:0000313" key="2">
    <source>
        <dbReference type="Proteomes" id="UP000053660"/>
    </source>
</evidence>
<dbReference type="AlphaFoldDB" id="A0A0B1THF6"/>
<dbReference type="Proteomes" id="UP000053660">
    <property type="component" value="Unassembled WGS sequence"/>
</dbReference>
<sequence>MLLLIQGSRLAALTVTVRHSAHTFITNSRNSFLQANYPAEGTPEREAIGKQLLENGELFEVCRSFVFEEFLVAV</sequence>
<proteinExistence type="predicted"/>
<name>A0A0B1THF6_OESDE</name>
<accession>A0A0B1THF6</accession>
<dbReference type="EMBL" id="KN550179">
    <property type="protein sequence ID" value="KHJ94850.1"/>
    <property type="molecule type" value="Genomic_DNA"/>
</dbReference>
<protein>
    <submittedName>
        <fullName evidence="1">Uncharacterized protein</fullName>
    </submittedName>
</protein>
<keyword evidence="2" id="KW-1185">Reference proteome</keyword>